<dbReference type="EMBL" id="CAJVPQ010003364">
    <property type="protein sequence ID" value="CAG8626008.1"/>
    <property type="molecule type" value="Genomic_DNA"/>
</dbReference>
<dbReference type="AlphaFoldDB" id="A0A9N9D358"/>
<dbReference type="OrthoDB" id="2423038at2759"/>
<protein>
    <submittedName>
        <fullName evidence="1">3602_t:CDS:1</fullName>
    </submittedName>
</protein>
<dbReference type="Proteomes" id="UP000789570">
    <property type="component" value="Unassembled WGS sequence"/>
</dbReference>
<organism evidence="1 2">
    <name type="scientific">Funneliformis caledonium</name>
    <dbReference type="NCBI Taxonomy" id="1117310"/>
    <lineage>
        <taxon>Eukaryota</taxon>
        <taxon>Fungi</taxon>
        <taxon>Fungi incertae sedis</taxon>
        <taxon>Mucoromycota</taxon>
        <taxon>Glomeromycotina</taxon>
        <taxon>Glomeromycetes</taxon>
        <taxon>Glomerales</taxon>
        <taxon>Glomeraceae</taxon>
        <taxon>Funneliformis</taxon>
    </lineage>
</organism>
<proteinExistence type="predicted"/>
<keyword evidence="2" id="KW-1185">Reference proteome</keyword>
<gene>
    <name evidence="1" type="ORF">FCALED_LOCUS9807</name>
</gene>
<reference evidence="1" key="1">
    <citation type="submission" date="2021-06" db="EMBL/GenBank/DDBJ databases">
        <authorList>
            <person name="Kallberg Y."/>
            <person name="Tangrot J."/>
            <person name="Rosling A."/>
        </authorList>
    </citation>
    <scope>NUCLEOTIDE SEQUENCE</scope>
    <source>
        <strain evidence="1">UK204</strain>
    </source>
</reference>
<sequence length="192" mass="22152">MRLLLAYPVRIGSHISRDSTGEALKLTEYGSNFVCNDFIDNEYIRYEAMLEGNISTFLDMILNYYKAKSFREFRGYNEVAFQTAVELLLPINHWCSELRLVIDSSKISGEGRFGFIDIFVNGVNRNSLNSSIILELKCISLVGLLSGEEGRWIDNPGYKSLIALDAKLEKETENELLNRIYFYWCKEKKKCE</sequence>
<comment type="caution">
    <text evidence="1">The sequence shown here is derived from an EMBL/GenBank/DDBJ whole genome shotgun (WGS) entry which is preliminary data.</text>
</comment>
<evidence type="ECO:0000313" key="2">
    <source>
        <dbReference type="Proteomes" id="UP000789570"/>
    </source>
</evidence>
<evidence type="ECO:0000313" key="1">
    <source>
        <dbReference type="EMBL" id="CAG8626008.1"/>
    </source>
</evidence>
<name>A0A9N9D358_9GLOM</name>
<accession>A0A9N9D358</accession>